<dbReference type="EMBL" id="CAMXCT010000195">
    <property type="protein sequence ID" value="CAI3975303.1"/>
    <property type="molecule type" value="Genomic_DNA"/>
</dbReference>
<sequence length="153" mass="16108">MSMALFIAVGSVDSQRLVDSAGELLKPWQRAEEVGLQEGSSVTAVVRCAHLIGDRTARGFAVLKADGGVVAWGHPSYGGDSRRAAPQLKDVAKVFANCGAFAAIRCDGTVVTWGHPNCGGNCRKVQAQLQEASLGNLRNLPDETGVWAAQTQC</sequence>
<organism evidence="1">
    <name type="scientific">Cladocopium goreaui</name>
    <dbReference type="NCBI Taxonomy" id="2562237"/>
    <lineage>
        <taxon>Eukaryota</taxon>
        <taxon>Sar</taxon>
        <taxon>Alveolata</taxon>
        <taxon>Dinophyceae</taxon>
        <taxon>Suessiales</taxon>
        <taxon>Symbiodiniaceae</taxon>
        <taxon>Cladocopium</taxon>
    </lineage>
</organism>
<dbReference type="OrthoDB" id="446011at2759"/>
<reference evidence="2 3" key="2">
    <citation type="submission" date="2024-05" db="EMBL/GenBank/DDBJ databases">
        <authorList>
            <person name="Chen Y."/>
            <person name="Shah S."/>
            <person name="Dougan E. K."/>
            <person name="Thang M."/>
            <person name="Chan C."/>
        </authorList>
    </citation>
    <scope>NUCLEOTIDE SEQUENCE [LARGE SCALE GENOMIC DNA]</scope>
</reference>
<dbReference type="EMBL" id="CAMXCT030000195">
    <property type="protein sequence ID" value="CAL4762615.1"/>
    <property type="molecule type" value="Genomic_DNA"/>
</dbReference>
<evidence type="ECO:0000313" key="1">
    <source>
        <dbReference type="EMBL" id="CAI3975303.1"/>
    </source>
</evidence>
<accession>A0A9P1FGG3</accession>
<dbReference type="InterPro" id="IPR009091">
    <property type="entry name" value="RCC1/BLIP-II"/>
</dbReference>
<dbReference type="Gene3D" id="2.130.10.30">
    <property type="entry name" value="Regulator of chromosome condensation 1/beta-lactamase-inhibitor protein II"/>
    <property type="match status" value="1"/>
</dbReference>
<proteinExistence type="predicted"/>
<dbReference type="SUPFAM" id="SSF50985">
    <property type="entry name" value="RCC1/BLIP-II"/>
    <property type="match status" value="1"/>
</dbReference>
<dbReference type="AlphaFoldDB" id="A0A9P1FGG3"/>
<dbReference type="Proteomes" id="UP001152797">
    <property type="component" value="Unassembled WGS sequence"/>
</dbReference>
<keyword evidence="3" id="KW-1185">Reference proteome</keyword>
<protein>
    <submittedName>
        <fullName evidence="2">E3 ubiquitin-protein ligase HERC1</fullName>
    </submittedName>
</protein>
<evidence type="ECO:0000313" key="2">
    <source>
        <dbReference type="EMBL" id="CAL4762615.1"/>
    </source>
</evidence>
<evidence type="ECO:0000313" key="3">
    <source>
        <dbReference type="Proteomes" id="UP001152797"/>
    </source>
</evidence>
<name>A0A9P1FGG3_9DINO</name>
<gene>
    <name evidence="1" type="ORF">C1SCF055_LOCUS3638</name>
</gene>
<reference evidence="1" key="1">
    <citation type="submission" date="2022-10" db="EMBL/GenBank/DDBJ databases">
        <authorList>
            <person name="Chen Y."/>
            <person name="Dougan E. K."/>
            <person name="Chan C."/>
            <person name="Rhodes N."/>
            <person name="Thang M."/>
        </authorList>
    </citation>
    <scope>NUCLEOTIDE SEQUENCE</scope>
</reference>
<comment type="caution">
    <text evidence="1">The sequence shown here is derived from an EMBL/GenBank/DDBJ whole genome shotgun (WGS) entry which is preliminary data.</text>
</comment>
<dbReference type="EMBL" id="CAMXCT020000195">
    <property type="protein sequence ID" value="CAL1128678.1"/>
    <property type="molecule type" value="Genomic_DNA"/>
</dbReference>